<accession>A0A0F7L3L4</accession>
<name>A0A0F7L3L4_9VIRU</name>
<evidence type="ECO:0000313" key="1">
    <source>
        <dbReference type="EMBL" id="AKH46052.1"/>
    </source>
</evidence>
<organism evidence="1">
    <name type="scientific">uncultured marine virus</name>
    <dbReference type="NCBI Taxonomy" id="186617"/>
    <lineage>
        <taxon>Viruses</taxon>
        <taxon>environmental samples</taxon>
    </lineage>
</organism>
<proteinExistence type="predicted"/>
<sequence>MDTNSMLDITKSVEDIKYLDSKGFDTSELMDYFTGKTKKVECKSCTKYKSLYQGCDQSYMGCELSYPGSYCDSGYQDTQYPPKANRHGLCADYDEKTEEWIKAKEKKTRKLF</sequence>
<protein>
    <submittedName>
        <fullName evidence="1">Uncharacterized protein</fullName>
    </submittedName>
</protein>
<dbReference type="EMBL" id="KR029578">
    <property type="protein sequence ID" value="AKH46052.1"/>
    <property type="molecule type" value="Genomic_DNA"/>
</dbReference>
<reference evidence="1" key="2">
    <citation type="submission" date="2015-03" db="EMBL/GenBank/DDBJ databases">
        <authorList>
            <person name="Chow C.-E.T."/>
            <person name="Winget D.M."/>
            <person name="White R.A.III."/>
            <person name="Hallam S.J."/>
            <person name="Suttle C.A."/>
        </authorList>
    </citation>
    <scope>NUCLEOTIDE SEQUENCE</scope>
    <source>
        <strain evidence="1">Anoxic3_3</strain>
    </source>
</reference>
<reference evidence="1" key="1">
    <citation type="journal article" date="2015" name="Front. Microbiol.">
        <title>Combining genomic sequencing methods to explore viral diversity and reveal potential virus-host interactions.</title>
        <authorList>
            <person name="Chow C.E."/>
            <person name="Winget D.M."/>
            <person name="White R.A.III."/>
            <person name="Hallam S.J."/>
            <person name="Suttle C.A."/>
        </authorList>
    </citation>
    <scope>NUCLEOTIDE SEQUENCE</scope>
    <source>
        <strain evidence="1">Anoxic3_3</strain>
    </source>
</reference>